<sequence length="293" mass="31209">MPLRPEARAALPLVLVDTGDPGGRAVCCRMPESDVSFIDVLAAESERAAAALELAPATARVPACPDWTAADLAFHLAEVQDSWLHHVRQADVSADTVPETERPPDGELVALLRDRSAALVGALRAADPTSPCWSWSPSGGTVSWVRRRQAHEALIHRVDAEQVAGLPVTQPDPALAADGVDEMVTVMLSGLPDWARFSADGTRIRLTCPDSGRSWLLAFGRFVGTSPTSGTRYDEECVEAVTDDPEPATATVSASSWNLDLWLWGRADAEVLDVTGDASAVARLRAVIADSSQ</sequence>
<accession>A0A917WE39</accession>
<evidence type="ECO:0000259" key="1">
    <source>
        <dbReference type="Pfam" id="PF07398"/>
    </source>
</evidence>
<protein>
    <recommendedName>
        <fullName evidence="5">Maleylpyruvate isomerase family mycothiol-dependent enzyme</fullName>
    </recommendedName>
</protein>
<dbReference type="GO" id="GO:0046872">
    <property type="term" value="F:metal ion binding"/>
    <property type="evidence" value="ECO:0007669"/>
    <property type="project" value="InterPro"/>
</dbReference>
<reference evidence="3" key="1">
    <citation type="journal article" date="2014" name="Int. J. Syst. Evol. Microbiol.">
        <title>Complete genome sequence of Corynebacterium casei LMG S-19264T (=DSM 44701T), isolated from a smear-ripened cheese.</title>
        <authorList>
            <consortium name="US DOE Joint Genome Institute (JGI-PGF)"/>
            <person name="Walter F."/>
            <person name="Albersmeier A."/>
            <person name="Kalinowski J."/>
            <person name="Ruckert C."/>
        </authorList>
    </citation>
    <scope>NUCLEOTIDE SEQUENCE</scope>
    <source>
        <strain evidence="3">CGMCC 4.7308</strain>
    </source>
</reference>
<dbReference type="InterPro" id="IPR010872">
    <property type="entry name" value="MDMPI_C-term_domain"/>
</dbReference>
<dbReference type="GO" id="GO:0005886">
    <property type="term" value="C:plasma membrane"/>
    <property type="evidence" value="ECO:0007669"/>
    <property type="project" value="TreeGrafter"/>
</dbReference>
<organism evidence="3 4">
    <name type="scientific">Nakamurella endophytica</name>
    <dbReference type="NCBI Taxonomy" id="1748367"/>
    <lineage>
        <taxon>Bacteria</taxon>
        <taxon>Bacillati</taxon>
        <taxon>Actinomycetota</taxon>
        <taxon>Actinomycetes</taxon>
        <taxon>Nakamurellales</taxon>
        <taxon>Nakamurellaceae</taxon>
        <taxon>Nakamurella</taxon>
    </lineage>
</organism>
<feature type="domain" description="Mycothiol-dependent maleylpyruvate isomerase metal-binding" evidence="2">
    <location>
        <begin position="42"/>
        <end position="160"/>
    </location>
</feature>
<dbReference type="SUPFAM" id="SSF109854">
    <property type="entry name" value="DinB/YfiT-like putative metalloenzymes"/>
    <property type="match status" value="1"/>
</dbReference>
<evidence type="ECO:0008006" key="5">
    <source>
        <dbReference type="Google" id="ProtNLM"/>
    </source>
</evidence>
<keyword evidence="4" id="KW-1185">Reference proteome</keyword>
<evidence type="ECO:0000259" key="2">
    <source>
        <dbReference type="Pfam" id="PF11716"/>
    </source>
</evidence>
<dbReference type="Pfam" id="PF11716">
    <property type="entry name" value="MDMPI_N"/>
    <property type="match status" value="1"/>
</dbReference>
<dbReference type="Pfam" id="PF07398">
    <property type="entry name" value="MDMPI_C"/>
    <property type="match status" value="1"/>
</dbReference>
<dbReference type="AlphaFoldDB" id="A0A917WE39"/>
<evidence type="ECO:0000313" key="3">
    <source>
        <dbReference type="EMBL" id="GGL94481.1"/>
    </source>
</evidence>
<dbReference type="InterPro" id="IPR017517">
    <property type="entry name" value="Maleyloyr_isom"/>
</dbReference>
<dbReference type="PANTHER" id="PTHR40758:SF1">
    <property type="entry name" value="CONSERVED PROTEIN"/>
    <property type="match status" value="1"/>
</dbReference>
<dbReference type="InterPro" id="IPR024344">
    <property type="entry name" value="MDMPI_metal-binding"/>
</dbReference>
<proteinExistence type="predicted"/>
<dbReference type="Proteomes" id="UP000655208">
    <property type="component" value="Unassembled WGS sequence"/>
</dbReference>
<feature type="domain" description="MDMPI C-terminal" evidence="1">
    <location>
        <begin position="175"/>
        <end position="283"/>
    </location>
</feature>
<dbReference type="NCBIfam" id="TIGR03083">
    <property type="entry name" value="maleylpyruvate isomerase family mycothiol-dependent enzyme"/>
    <property type="match status" value="1"/>
</dbReference>
<dbReference type="EMBL" id="BMNA01000002">
    <property type="protein sequence ID" value="GGL94481.1"/>
    <property type="molecule type" value="Genomic_DNA"/>
</dbReference>
<reference evidence="3" key="2">
    <citation type="submission" date="2020-09" db="EMBL/GenBank/DDBJ databases">
        <authorList>
            <person name="Sun Q."/>
            <person name="Zhou Y."/>
        </authorList>
    </citation>
    <scope>NUCLEOTIDE SEQUENCE</scope>
    <source>
        <strain evidence="3">CGMCC 4.7308</strain>
    </source>
</reference>
<dbReference type="InterPro" id="IPR034660">
    <property type="entry name" value="DinB/YfiT-like"/>
</dbReference>
<gene>
    <name evidence="3" type="ORF">GCM10011594_12880</name>
</gene>
<evidence type="ECO:0000313" key="4">
    <source>
        <dbReference type="Proteomes" id="UP000655208"/>
    </source>
</evidence>
<comment type="caution">
    <text evidence="3">The sequence shown here is derived from an EMBL/GenBank/DDBJ whole genome shotgun (WGS) entry which is preliminary data.</text>
</comment>
<dbReference type="PANTHER" id="PTHR40758">
    <property type="entry name" value="CONSERVED PROTEIN"/>
    <property type="match status" value="1"/>
</dbReference>
<name>A0A917WE39_9ACTN</name>